<name>A0A956M4Z7_UNCEI</name>
<dbReference type="Proteomes" id="UP000697710">
    <property type="component" value="Unassembled WGS sequence"/>
</dbReference>
<dbReference type="Gene3D" id="3.40.1440.10">
    <property type="entry name" value="GIY-YIG endonuclease"/>
    <property type="match status" value="1"/>
</dbReference>
<proteinExistence type="predicted"/>
<gene>
    <name evidence="1" type="ORF">KC729_20695</name>
</gene>
<comment type="caution">
    <text evidence="1">The sequence shown here is derived from an EMBL/GenBank/DDBJ whole genome shotgun (WGS) entry which is preliminary data.</text>
</comment>
<dbReference type="AlphaFoldDB" id="A0A956M4Z7"/>
<reference evidence="1" key="1">
    <citation type="submission" date="2020-04" db="EMBL/GenBank/DDBJ databases">
        <authorList>
            <person name="Zhang T."/>
        </authorList>
    </citation>
    <scope>NUCLEOTIDE SEQUENCE</scope>
    <source>
        <strain evidence="1">HKST-UBA01</strain>
    </source>
</reference>
<reference evidence="1" key="2">
    <citation type="journal article" date="2021" name="Microbiome">
        <title>Successional dynamics and alternative stable states in a saline activated sludge microbial community over 9 years.</title>
        <authorList>
            <person name="Wang Y."/>
            <person name="Ye J."/>
            <person name="Ju F."/>
            <person name="Liu L."/>
            <person name="Boyd J.A."/>
            <person name="Deng Y."/>
            <person name="Parks D.H."/>
            <person name="Jiang X."/>
            <person name="Yin X."/>
            <person name="Woodcroft B.J."/>
            <person name="Tyson G.W."/>
            <person name="Hugenholtz P."/>
            <person name="Polz M.F."/>
            <person name="Zhang T."/>
        </authorList>
    </citation>
    <scope>NUCLEOTIDE SEQUENCE</scope>
    <source>
        <strain evidence="1">HKST-UBA01</strain>
    </source>
</reference>
<accession>A0A956M4Z7</accession>
<organism evidence="1 2">
    <name type="scientific">Eiseniibacteriota bacterium</name>
    <dbReference type="NCBI Taxonomy" id="2212470"/>
    <lineage>
        <taxon>Bacteria</taxon>
        <taxon>Candidatus Eiseniibacteriota</taxon>
    </lineage>
</organism>
<protein>
    <submittedName>
        <fullName evidence="1">GIY-YIG nuclease family protein</fullName>
    </submittedName>
</protein>
<dbReference type="EMBL" id="JAGQHR010000997">
    <property type="protein sequence ID" value="MCA9730115.1"/>
    <property type="molecule type" value="Genomic_DNA"/>
</dbReference>
<evidence type="ECO:0000313" key="2">
    <source>
        <dbReference type="Proteomes" id="UP000697710"/>
    </source>
</evidence>
<evidence type="ECO:0000313" key="1">
    <source>
        <dbReference type="EMBL" id="MCA9730115.1"/>
    </source>
</evidence>
<dbReference type="CDD" id="cd10451">
    <property type="entry name" value="GIY-YIG_LuxR_like"/>
    <property type="match status" value="1"/>
</dbReference>
<dbReference type="InterPro" id="IPR035901">
    <property type="entry name" value="GIY-YIG_endonuc_sf"/>
</dbReference>
<sequence>MCVDFLTCGMLSVVQFRSIEIRGLAPEKQPKGGRKMETDRKALVRLYKETPRPAGIYRIRNEAAQRSLVRSTPDLQGILNRQRFQLEHGSHPSKDLQRDWHELGPDAFVFETLDELKPKADSKVDPASELRVLLELWVEKLTAAGESFYRSF</sequence>